<dbReference type="SUPFAM" id="SSF55785">
    <property type="entry name" value="PYP-like sensor domain (PAS domain)"/>
    <property type="match status" value="4"/>
</dbReference>
<keyword evidence="16" id="KW-1185">Reference proteome</keyword>
<name>A0A398B0P5_9BACI</name>
<dbReference type="Pfam" id="PF00512">
    <property type="entry name" value="HisKA"/>
    <property type="match status" value="1"/>
</dbReference>
<dbReference type="InterPro" id="IPR001633">
    <property type="entry name" value="EAL_dom"/>
</dbReference>
<dbReference type="InterPro" id="IPR004358">
    <property type="entry name" value="Sig_transdc_His_kin-like_C"/>
</dbReference>
<dbReference type="SMART" id="SM00091">
    <property type="entry name" value="PAS"/>
    <property type="match status" value="3"/>
</dbReference>
<organism evidence="15 16">
    <name type="scientific">Peribacillus asahii</name>
    <dbReference type="NCBI Taxonomy" id="228899"/>
    <lineage>
        <taxon>Bacteria</taxon>
        <taxon>Bacillati</taxon>
        <taxon>Bacillota</taxon>
        <taxon>Bacilli</taxon>
        <taxon>Bacillales</taxon>
        <taxon>Bacillaceae</taxon>
        <taxon>Peribacillus</taxon>
    </lineage>
</organism>
<dbReference type="SMART" id="SM00387">
    <property type="entry name" value="HATPase_c"/>
    <property type="match status" value="1"/>
</dbReference>
<dbReference type="Pfam" id="PF00989">
    <property type="entry name" value="PAS"/>
    <property type="match status" value="1"/>
</dbReference>
<dbReference type="InterPro" id="IPR035919">
    <property type="entry name" value="EAL_sf"/>
</dbReference>
<evidence type="ECO:0000256" key="2">
    <source>
        <dbReference type="ARBA" id="ARBA00012438"/>
    </source>
</evidence>
<keyword evidence="6" id="KW-0418">Kinase</keyword>
<dbReference type="Pfam" id="PF13188">
    <property type="entry name" value="PAS_8"/>
    <property type="match status" value="1"/>
</dbReference>
<feature type="domain" description="PAC" evidence="13">
    <location>
        <begin position="358"/>
        <end position="410"/>
    </location>
</feature>
<feature type="domain" description="PAC" evidence="13">
    <location>
        <begin position="600"/>
        <end position="650"/>
    </location>
</feature>
<dbReference type="SMART" id="SM00052">
    <property type="entry name" value="EAL"/>
    <property type="match status" value="1"/>
</dbReference>
<gene>
    <name evidence="15" type="ORF">D1953_17240</name>
</gene>
<feature type="domain" description="PAC" evidence="13">
    <location>
        <begin position="724"/>
        <end position="776"/>
    </location>
</feature>
<evidence type="ECO:0000313" key="15">
    <source>
        <dbReference type="EMBL" id="RID82874.1"/>
    </source>
</evidence>
<dbReference type="PANTHER" id="PTHR44757">
    <property type="entry name" value="DIGUANYLATE CYCLASE DGCP"/>
    <property type="match status" value="1"/>
</dbReference>
<dbReference type="CDD" id="cd00130">
    <property type="entry name" value="PAS"/>
    <property type="match status" value="3"/>
</dbReference>
<evidence type="ECO:0000259" key="11">
    <source>
        <dbReference type="PROSITE" id="PS50109"/>
    </source>
</evidence>
<dbReference type="InterPro" id="IPR035965">
    <property type="entry name" value="PAS-like_dom_sf"/>
</dbReference>
<dbReference type="Gene3D" id="3.30.450.20">
    <property type="entry name" value="PAS domain"/>
    <property type="match status" value="4"/>
</dbReference>
<feature type="domain" description="PAS" evidence="12">
    <location>
        <begin position="525"/>
        <end position="595"/>
    </location>
</feature>
<dbReference type="InterPro" id="IPR013656">
    <property type="entry name" value="PAS_4"/>
</dbReference>
<evidence type="ECO:0000256" key="5">
    <source>
        <dbReference type="ARBA" id="ARBA00022741"/>
    </source>
</evidence>
<protein>
    <recommendedName>
        <fullName evidence="2">histidine kinase</fullName>
        <ecNumber evidence="2">2.7.13.3</ecNumber>
    </recommendedName>
</protein>
<dbReference type="InterPro" id="IPR036097">
    <property type="entry name" value="HisK_dim/P_sf"/>
</dbReference>
<evidence type="ECO:0000256" key="6">
    <source>
        <dbReference type="ARBA" id="ARBA00022777"/>
    </source>
</evidence>
<dbReference type="EMBL" id="QWVS01000041">
    <property type="protein sequence ID" value="RID82874.1"/>
    <property type="molecule type" value="Genomic_DNA"/>
</dbReference>
<dbReference type="GO" id="GO:0005524">
    <property type="term" value="F:ATP binding"/>
    <property type="evidence" value="ECO:0007669"/>
    <property type="project" value="UniProtKB-KW"/>
</dbReference>
<dbReference type="CDD" id="cd01948">
    <property type="entry name" value="EAL"/>
    <property type="match status" value="1"/>
</dbReference>
<evidence type="ECO:0000256" key="3">
    <source>
        <dbReference type="ARBA" id="ARBA00022553"/>
    </source>
</evidence>
<dbReference type="PROSITE" id="PS50109">
    <property type="entry name" value="HIS_KIN"/>
    <property type="match status" value="1"/>
</dbReference>
<comment type="catalytic activity">
    <reaction evidence="1">
        <text>ATP + protein L-histidine = ADP + protein N-phospho-L-histidine.</text>
        <dbReference type="EC" id="2.7.13.3"/>
    </reaction>
</comment>
<dbReference type="Pfam" id="PF00563">
    <property type="entry name" value="EAL"/>
    <property type="match status" value="1"/>
</dbReference>
<dbReference type="EC" id="2.7.13.3" evidence="2"/>
<feature type="domain" description="PAC" evidence="13">
    <location>
        <begin position="474"/>
        <end position="524"/>
    </location>
</feature>
<dbReference type="SMART" id="SM00086">
    <property type="entry name" value="PAC"/>
    <property type="match status" value="4"/>
</dbReference>
<keyword evidence="8" id="KW-0749">Sporulation</keyword>
<dbReference type="PROSITE" id="PS50883">
    <property type="entry name" value="EAL"/>
    <property type="match status" value="1"/>
</dbReference>
<dbReference type="Gene3D" id="3.20.20.450">
    <property type="entry name" value="EAL domain"/>
    <property type="match status" value="1"/>
</dbReference>
<keyword evidence="3" id="KW-0597">Phosphoprotein</keyword>
<evidence type="ECO:0000256" key="9">
    <source>
        <dbReference type="ARBA" id="ARBA00023012"/>
    </source>
</evidence>
<keyword evidence="7" id="KW-0067">ATP-binding</keyword>
<dbReference type="InterPro" id="IPR003594">
    <property type="entry name" value="HATPase_dom"/>
</dbReference>
<feature type="domain" description="Histidine kinase" evidence="11">
    <location>
        <begin position="789"/>
        <end position="993"/>
    </location>
</feature>
<dbReference type="FunFam" id="1.10.287.130:FF:000040">
    <property type="entry name" value="PAS domain-containing sensor histidine kinase"/>
    <property type="match status" value="1"/>
</dbReference>
<dbReference type="SUPFAM" id="SSF55874">
    <property type="entry name" value="ATPase domain of HSP90 chaperone/DNA topoisomerase II/histidine kinase"/>
    <property type="match status" value="1"/>
</dbReference>
<feature type="domain" description="EAL" evidence="14">
    <location>
        <begin position="10"/>
        <end position="263"/>
    </location>
</feature>
<reference evidence="15 16" key="1">
    <citation type="submission" date="2018-08" db="EMBL/GenBank/DDBJ databases">
        <title>Bacillus jemisoniae sp. nov., Bacillus chryseoplanitiae sp. nov., Bacillus resnikiae sp. nov., and Bacillus frankliniae sp. nov., isolated from Viking spacecraft and associated surfaces.</title>
        <authorList>
            <person name="Seuylemezian A."/>
            <person name="Vaishampayan P."/>
        </authorList>
    </citation>
    <scope>NUCLEOTIDE SEQUENCE [LARGE SCALE GENOMIC DNA]</scope>
    <source>
        <strain evidence="15 16">MA001</strain>
    </source>
</reference>
<dbReference type="PRINTS" id="PR00344">
    <property type="entry name" value="BCTRLSENSOR"/>
</dbReference>
<dbReference type="InterPro" id="IPR052155">
    <property type="entry name" value="Biofilm_reg_signaling"/>
</dbReference>
<evidence type="ECO:0000259" key="14">
    <source>
        <dbReference type="PROSITE" id="PS50883"/>
    </source>
</evidence>
<dbReference type="Gene3D" id="1.10.287.130">
    <property type="match status" value="1"/>
</dbReference>
<dbReference type="InterPro" id="IPR003661">
    <property type="entry name" value="HisK_dim/P_dom"/>
</dbReference>
<dbReference type="CDD" id="cd00082">
    <property type="entry name" value="HisKA"/>
    <property type="match status" value="1"/>
</dbReference>
<dbReference type="Pfam" id="PF02518">
    <property type="entry name" value="HATPase_c"/>
    <property type="match status" value="1"/>
</dbReference>
<keyword evidence="10" id="KW-0175">Coiled coil</keyword>
<evidence type="ECO:0000256" key="8">
    <source>
        <dbReference type="ARBA" id="ARBA00022969"/>
    </source>
</evidence>
<feature type="domain" description="PAS" evidence="12">
    <location>
        <begin position="651"/>
        <end position="721"/>
    </location>
</feature>
<sequence length="997" mass="113781">MLKSKNTNQTCMLETDLRTALKKKEFILCYQPRIHLDSGKINGVEALIRWEHPEKGGILPLDFIPLAEETGLIIPIGEWVLRTACEQNKEWQKAGIPPMVMAVNLSVRQLYQPNLVERVRFILEETGLAPEYLELEITESIMMNVHDVLPVVKELKRLGIRLSLDDFGTGYSPLHYLKEFPIDSIKIDQSFICNCGVNQKDATIVKAIIAMAHQLKLEVIAEEIEMKEHLIFLQQNLCNMGQGYLFSEPLAPDQLIQQFYQIEQIVHREGLSQEFSRQKWLEEELEQARQELRDTVRQQQGMIFKFIEQNRKFIHTLCDGELLYRINLTPEQILGKELRDFLPYDIAERKVHCYQRAWEGEENVTYEGEVNGVWYLASLRPVRRGGQVVEVIGSCIDITERKESEERYRKVVEYSPKGIVIHRDGKFLYANPCALKMIKEEDVVGKEISSCLHPDSYELSKKRLAQTEVGEELPITEMKLIARDGEVIDVEIGSVSIPYGGSSAILTMYSDITDRKKAVQALEESKERYRRLVNLSPEPIVVHSQGIIKYMNKAGVKVLGFTHPEELLGKPILDFFHPDDRKMGFERIQCLAERNESDVELLEYRMIRPDRTIFHVEGTATGIIYDGEPAIQGMFRDITTRKEVEEALRQSEEKYRLIAENMQDLIGVLDTKCIVRYASPSHETVLGFSPDVYEGNEVFDLAHPDDIPYMQTQYENSISSKTPCYIEFRCKHVSGEWVYVEAWGTPVLDENNEVEHLVIVARDISERKKADQLIRKSEKLSVAGQLAAGVAHEIRNPLTSIKGFIQLLQKETNNPLYTDVILSEIDRLEDIVQGFLSLAKPQAPQMKEIDGRLLLQQVILLFETQALLKNVQIVQEYSGNLPLIYCDGNQMKQVYMNVLQNAVEAMPNGGVIKIQVLWHSANSILFRFIDQGQGISKERIKNIGEPFFSTKEKGTGLGLMVSQKIVQEHGGTMGIDSIVNQGTTVDVILPMKPSLVT</sequence>
<dbReference type="SMART" id="SM00388">
    <property type="entry name" value="HisKA"/>
    <property type="match status" value="1"/>
</dbReference>
<dbReference type="SUPFAM" id="SSF47384">
    <property type="entry name" value="Homodimeric domain of signal transducing histidine kinase"/>
    <property type="match status" value="1"/>
</dbReference>
<comment type="caution">
    <text evidence="15">The sequence shown here is derived from an EMBL/GenBank/DDBJ whole genome shotgun (WGS) entry which is preliminary data.</text>
</comment>
<accession>A0A398B0P5</accession>
<dbReference type="InterPro" id="IPR000700">
    <property type="entry name" value="PAS-assoc_C"/>
</dbReference>
<dbReference type="PANTHER" id="PTHR44757:SF2">
    <property type="entry name" value="BIOFILM ARCHITECTURE MAINTENANCE PROTEIN MBAA"/>
    <property type="match status" value="1"/>
</dbReference>
<dbReference type="InterPro" id="IPR036890">
    <property type="entry name" value="HATPase_C_sf"/>
</dbReference>
<dbReference type="Proteomes" id="UP000266016">
    <property type="component" value="Unassembled WGS sequence"/>
</dbReference>
<evidence type="ECO:0000256" key="7">
    <source>
        <dbReference type="ARBA" id="ARBA00022840"/>
    </source>
</evidence>
<dbReference type="PROSITE" id="PS50113">
    <property type="entry name" value="PAC"/>
    <property type="match status" value="4"/>
</dbReference>
<dbReference type="InterPro" id="IPR013655">
    <property type="entry name" value="PAS_fold_3"/>
</dbReference>
<keyword evidence="4" id="KW-0808">Transferase</keyword>
<evidence type="ECO:0000313" key="16">
    <source>
        <dbReference type="Proteomes" id="UP000266016"/>
    </source>
</evidence>
<dbReference type="AlphaFoldDB" id="A0A398B0P5"/>
<dbReference type="NCBIfam" id="TIGR00229">
    <property type="entry name" value="sensory_box"/>
    <property type="match status" value="4"/>
</dbReference>
<dbReference type="PROSITE" id="PS50112">
    <property type="entry name" value="PAS"/>
    <property type="match status" value="2"/>
</dbReference>
<dbReference type="SUPFAM" id="SSF141868">
    <property type="entry name" value="EAL domain-like"/>
    <property type="match status" value="1"/>
</dbReference>
<proteinExistence type="predicted"/>
<evidence type="ECO:0000259" key="12">
    <source>
        <dbReference type="PROSITE" id="PS50112"/>
    </source>
</evidence>
<dbReference type="RefSeq" id="WP_119118406.1">
    <property type="nucleotide sequence ID" value="NZ_QWVS01000041.1"/>
</dbReference>
<feature type="coiled-coil region" evidence="10">
    <location>
        <begin position="271"/>
        <end position="302"/>
    </location>
</feature>
<dbReference type="InterPro" id="IPR001610">
    <property type="entry name" value="PAC"/>
</dbReference>
<dbReference type="InterPro" id="IPR000014">
    <property type="entry name" value="PAS"/>
</dbReference>
<keyword evidence="9" id="KW-0902">Two-component regulatory system</keyword>
<dbReference type="Pfam" id="PF08447">
    <property type="entry name" value="PAS_3"/>
    <property type="match status" value="1"/>
</dbReference>
<dbReference type="InterPro" id="IPR005467">
    <property type="entry name" value="His_kinase_dom"/>
</dbReference>
<dbReference type="GO" id="GO:0030435">
    <property type="term" value="P:sporulation resulting in formation of a cellular spore"/>
    <property type="evidence" value="ECO:0007669"/>
    <property type="project" value="UniProtKB-KW"/>
</dbReference>
<dbReference type="FunFam" id="3.20.20.450:FF:000001">
    <property type="entry name" value="Cyclic di-GMP phosphodiesterase yahA"/>
    <property type="match status" value="1"/>
</dbReference>
<evidence type="ECO:0000256" key="4">
    <source>
        <dbReference type="ARBA" id="ARBA00022679"/>
    </source>
</evidence>
<dbReference type="GO" id="GO:0000155">
    <property type="term" value="F:phosphorelay sensor kinase activity"/>
    <property type="evidence" value="ECO:0007669"/>
    <property type="project" value="InterPro"/>
</dbReference>
<dbReference type="GO" id="GO:0006355">
    <property type="term" value="P:regulation of DNA-templated transcription"/>
    <property type="evidence" value="ECO:0007669"/>
    <property type="project" value="InterPro"/>
</dbReference>
<dbReference type="Gene3D" id="3.30.565.10">
    <property type="entry name" value="Histidine kinase-like ATPase, C-terminal domain"/>
    <property type="match status" value="1"/>
</dbReference>
<evidence type="ECO:0000256" key="1">
    <source>
        <dbReference type="ARBA" id="ARBA00000085"/>
    </source>
</evidence>
<dbReference type="Pfam" id="PF08448">
    <property type="entry name" value="PAS_4"/>
    <property type="match status" value="1"/>
</dbReference>
<evidence type="ECO:0000256" key="10">
    <source>
        <dbReference type="SAM" id="Coils"/>
    </source>
</evidence>
<keyword evidence="5" id="KW-0547">Nucleotide-binding</keyword>
<dbReference type="InterPro" id="IPR013767">
    <property type="entry name" value="PAS_fold"/>
</dbReference>
<evidence type="ECO:0000259" key="13">
    <source>
        <dbReference type="PROSITE" id="PS50113"/>
    </source>
</evidence>